<organism evidence="2 3">
    <name type="scientific">Stephania yunnanensis</name>
    <dbReference type="NCBI Taxonomy" id="152371"/>
    <lineage>
        <taxon>Eukaryota</taxon>
        <taxon>Viridiplantae</taxon>
        <taxon>Streptophyta</taxon>
        <taxon>Embryophyta</taxon>
        <taxon>Tracheophyta</taxon>
        <taxon>Spermatophyta</taxon>
        <taxon>Magnoliopsida</taxon>
        <taxon>Ranunculales</taxon>
        <taxon>Menispermaceae</taxon>
        <taxon>Menispermoideae</taxon>
        <taxon>Cissampelideae</taxon>
        <taxon>Stephania</taxon>
    </lineage>
</organism>
<dbReference type="InterPro" id="IPR029017">
    <property type="entry name" value="Enolase-like_N"/>
</dbReference>
<dbReference type="Pfam" id="PF03952">
    <property type="entry name" value="Enolase_N"/>
    <property type="match status" value="1"/>
</dbReference>
<feature type="domain" description="Enolase N-terminal" evidence="1">
    <location>
        <begin position="2"/>
        <end position="41"/>
    </location>
</feature>
<dbReference type="AlphaFoldDB" id="A0AAP0J7F3"/>
<dbReference type="Proteomes" id="UP001420932">
    <property type="component" value="Unassembled WGS sequence"/>
</dbReference>
<dbReference type="InterPro" id="IPR020811">
    <property type="entry name" value="Enolase_N"/>
</dbReference>
<dbReference type="SUPFAM" id="SSF54826">
    <property type="entry name" value="Enolase N-terminal domain-like"/>
    <property type="match status" value="1"/>
</dbReference>
<protein>
    <recommendedName>
        <fullName evidence="1">Enolase N-terminal domain-containing protein</fullName>
    </recommendedName>
</protein>
<comment type="caution">
    <text evidence="2">The sequence shown here is derived from an EMBL/GenBank/DDBJ whole genome shotgun (WGS) entry which is preliminary data.</text>
</comment>
<evidence type="ECO:0000313" key="3">
    <source>
        <dbReference type="Proteomes" id="UP001420932"/>
    </source>
</evidence>
<evidence type="ECO:0000259" key="1">
    <source>
        <dbReference type="Pfam" id="PF03952"/>
    </source>
</evidence>
<name>A0AAP0J7F3_9MAGN</name>
<dbReference type="Gene3D" id="3.30.390.10">
    <property type="entry name" value="Enolase-like, N-terminal domain"/>
    <property type="match status" value="1"/>
</dbReference>
<reference evidence="2 3" key="1">
    <citation type="submission" date="2024-01" db="EMBL/GenBank/DDBJ databases">
        <title>Genome assemblies of Stephania.</title>
        <authorList>
            <person name="Yang L."/>
        </authorList>
    </citation>
    <scope>NUCLEOTIDE SEQUENCE [LARGE SCALE GENOMIC DNA]</scope>
    <source>
        <strain evidence="2">YNDBR</strain>
        <tissue evidence="2">Leaf</tissue>
    </source>
</reference>
<sequence length="88" mass="9520">MVQQLDGTVNEWVGLGANAILAVSLAFCKARASVKKVPLYKGAPTNHVANAFCRSSRNPSSHMLTTSSVIPSLQCILQQNTVQRVCYE</sequence>
<accession>A0AAP0J7F3</accession>
<proteinExistence type="predicted"/>
<gene>
    <name evidence="2" type="ORF">Syun_016852</name>
</gene>
<dbReference type="EMBL" id="JBBNAF010000007">
    <property type="protein sequence ID" value="KAK9128055.1"/>
    <property type="molecule type" value="Genomic_DNA"/>
</dbReference>
<evidence type="ECO:0000313" key="2">
    <source>
        <dbReference type="EMBL" id="KAK9128055.1"/>
    </source>
</evidence>
<keyword evidence="3" id="KW-1185">Reference proteome</keyword>